<dbReference type="Gene3D" id="3.40.50.720">
    <property type="entry name" value="NAD(P)-binding Rossmann-like Domain"/>
    <property type="match status" value="1"/>
</dbReference>
<dbReference type="PANTHER" id="PTHR24321">
    <property type="entry name" value="DEHYDROGENASES, SHORT CHAIN"/>
    <property type="match status" value="1"/>
</dbReference>
<dbReference type="FunFam" id="3.40.50.720:FF:000084">
    <property type="entry name" value="Short-chain dehydrogenase reductase"/>
    <property type="match status" value="1"/>
</dbReference>
<organism evidence="3 4">
    <name type="scientific">Pseudomonas xantholysinigenes</name>
    <dbReference type="NCBI Taxonomy" id="2745490"/>
    <lineage>
        <taxon>Bacteria</taxon>
        <taxon>Pseudomonadati</taxon>
        <taxon>Pseudomonadota</taxon>
        <taxon>Gammaproteobacteria</taxon>
        <taxon>Pseudomonadales</taxon>
        <taxon>Pseudomonadaceae</taxon>
        <taxon>Pseudomonas</taxon>
    </lineage>
</organism>
<dbReference type="GO" id="GO:0016491">
    <property type="term" value="F:oxidoreductase activity"/>
    <property type="evidence" value="ECO:0007669"/>
    <property type="project" value="UniProtKB-KW"/>
</dbReference>
<reference evidence="3 4" key="1">
    <citation type="journal article" date="2020" name="Microorganisms">
        <title>Reliable Identification of Environmental Pseudomonas Isolates Using the rpoD Gene.</title>
        <authorList>
            <consortium name="The Broad Institute Genome Sequencing Platform"/>
            <person name="Girard L."/>
            <person name="Lood C."/>
            <person name="Rokni-Zadeh H."/>
            <person name="van Noort V."/>
            <person name="Lavigne R."/>
            <person name="De Mot R."/>
        </authorList>
    </citation>
    <scope>NUCLEOTIDE SEQUENCE [LARGE SCALE GENOMIC DNA]</scope>
    <source>
        <strain evidence="3 4">RW9S1A</strain>
    </source>
</reference>
<dbReference type="Pfam" id="PF13561">
    <property type="entry name" value="adh_short_C2"/>
    <property type="match status" value="1"/>
</dbReference>
<protein>
    <submittedName>
        <fullName evidence="3">SDR family oxidoreductase</fullName>
    </submittedName>
</protein>
<dbReference type="AlphaFoldDB" id="A0A9E6TYT8"/>
<dbReference type="NCBIfam" id="NF004818">
    <property type="entry name" value="PRK06172.1"/>
    <property type="match status" value="1"/>
</dbReference>
<evidence type="ECO:0000313" key="4">
    <source>
        <dbReference type="Proteomes" id="UP000633418"/>
    </source>
</evidence>
<sequence length="253" mass="26191">MSMTFSGQVALVTGGAAGIGRATAQAFAAEGLKVVVADRDAVGGEATVALIRQAGGEALFVACDVTREQDVRQLHEQVIQAYGRLDYAFNNAGIEIEKGRLAEGSEAEFDAIMGVNVKGVWLCMKYQLPLLLAQGGGAIVNTASVAGLSAAPKMSIYAASKHAVIGLTKSAAIEYAKKGIRVNAVCPAVIDTDMFRRAYEADPRKAEFAAAMHPVGRIGKVEEIASAVLYLCSDGAAFTTGHSLAVDGGALAI</sequence>
<gene>
    <name evidence="3" type="ORF">HU772_007025</name>
</gene>
<dbReference type="PROSITE" id="PS00061">
    <property type="entry name" value="ADH_SHORT"/>
    <property type="match status" value="1"/>
</dbReference>
<evidence type="ECO:0000313" key="3">
    <source>
        <dbReference type="EMBL" id="QXI39834.1"/>
    </source>
</evidence>
<dbReference type="KEGG" id="pxn:HU772_007025"/>
<dbReference type="PANTHER" id="PTHR24321:SF11">
    <property type="entry name" value="BLR0893 PROTEIN"/>
    <property type="match status" value="1"/>
</dbReference>
<dbReference type="RefSeq" id="WP_186656035.1">
    <property type="nucleotide sequence ID" value="NZ_CP077095.1"/>
</dbReference>
<accession>A0A9E6TYT8</accession>
<keyword evidence="4" id="KW-1185">Reference proteome</keyword>
<dbReference type="PRINTS" id="PR00080">
    <property type="entry name" value="SDRFAMILY"/>
</dbReference>
<dbReference type="InterPro" id="IPR020904">
    <property type="entry name" value="Sc_DH/Rdtase_CS"/>
</dbReference>
<dbReference type="InterPro" id="IPR002347">
    <property type="entry name" value="SDR_fam"/>
</dbReference>
<dbReference type="SUPFAM" id="SSF51735">
    <property type="entry name" value="NAD(P)-binding Rossmann-fold domains"/>
    <property type="match status" value="1"/>
</dbReference>
<reference evidence="3 4" key="2">
    <citation type="journal article" date="2021" name="Microorganisms">
        <title>The Ever-Expanding Pseudomonas Genus: Description of 43 New Species and Partition of the Pseudomonas putida Group.</title>
        <authorList>
            <person name="Girard L."/>
            <person name="Lood C."/>
            <person name="Hofte M."/>
            <person name="Vandamme P."/>
            <person name="Rokni-Zadeh H."/>
            <person name="van Noort V."/>
            <person name="Lavigne R."/>
            <person name="De Mot R."/>
        </authorList>
    </citation>
    <scope>NUCLEOTIDE SEQUENCE [LARGE SCALE GENOMIC DNA]</scope>
    <source>
        <strain evidence="3 4">RW9S1A</strain>
    </source>
</reference>
<evidence type="ECO:0000256" key="2">
    <source>
        <dbReference type="ARBA" id="ARBA00023002"/>
    </source>
</evidence>
<dbReference type="InterPro" id="IPR036291">
    <property type="entry name" value="NAD(P)-bd_dom_sf"/>
</dbReference>
<proteinExistence type="inferred from homology"/>
<dbReference type="EMBL" id="CP077095">
    <property type="protein sequence ID" value="QXI39834.1"/>
    <property type="molecule type" value="Genomic_DNA"/>
</dbReference>
<comment type="similarity">
    <text evidence="1">Belongs to the short-chain dehydrogenases/reductases (SDR) family.</text>
</comment>
<evidence type="ECO:0000256" key="1">
    <source>
        <dbReference type="ARBA" id="ARBA00006484"/>
    </source>
</evidence>
<dbReference type="PRINTS" id="PR00081">
    <property type="entry name" value="GDHRDH"/>
</dbReference>
<dbReference type="Proteomes" id="UP000633418">
    <property type="component" value="Chromosome"/>
</dbReference>
<dbReference type="NCBIfam" id="NF005559">
    <property type="entry name" value="PRK07231.1"/>
    <property type="match status" value="1"/>
</dbReference>
<name>A0A9E6TYT8_9PSED</name>
<dbReference type="CDD" id="cd05233">
    <property type="entry name" value="SDR_c"/>
    <property type="match status" value="1"/>
</dbReference>
<keyword evidence="2" id="KW-0560">Oxidoreductase</keyword>